<keyword evidence="3" id="KW-1185">Reference proteome</keyword>
<name>U4LQ90_PYROM</name>
<feature type="region of interest" description="Disordered" evidence="1">
    <location>
        <begin position="1"/>
        <end position="27"/>
    </location>
</feature>
<accession>U4LQ90</accession>
<evidence type="ECO:0000313" key="3">
    <source>
        <dbReference type="Proteomes" id="UP000018144"/>
    </source>
</evidence>
<evidence type="ECO:0000256" key="1">
    <source>
        <dbReference type="SAM" id="MobiDB-lite"/>
    </source>
</evidence>
<gene>
    <name evidence="2" type="ORF">PCON_04450</name>
</gene>
<protein>
    <submittedName>
        <fullName evidence="2">Uncharacterized protein</fullName>
    </submittedName>
</protein>
<dbReference type="Proteomes" id="UP000018144">
    <property type="component" value="Unassembled WGS sequence"/>
</dbReference>
<reference evidence="2 3" key="1">
    <citation type="journal article" date="2013" name="PLoS Genet.">
        <title>The genome and development-dependent transcriptomes of Pyronema confluens: a window into fungal evolution.</title>
        <authorList>
            <person name="Traeger S."/>
            <person name="Altegoer F."/>
            <person name="Freitag M."/>
            <person name="Gabaldon T."/>
            <person name="Kempken F."/>
            <person name="Kumar A."/>
            <person name="Marcet-Houben M."/>
            <person name="Poggeler S."/>
            <person name="Stajich J.E."/>
            <person name="Nowrousian M."/>
        </authorList>
    </citation>
    <scope>NUCLEOTIDE SEQUENCE [LARGE SCALE GENOMIC DNA]</scope>
    <source>
        <strain evidence="3">CBS 100304</strain>
        <tissue evidence="2">Vegetative mycelium</tissue>
    </source>
</reference>
<evidence type="ECO:0000313" key="2">
    <source>
        <dbReference type="EMBL" id="CCX17446.1"/>
    </source>
</evidence>
<organism evidence="2 3">
    <name type="scientific">Pyronema omphalodes (strain CBS 100304)</name>
    <name type="common">Pyronema confluens</name>
    <dbReference type="NCBI Taxonomy" id="1076935"/>
    <lineage>
        <taxon>Eukaryota</taxon>
        <taxon>Fungi</taxon>
        <taxon>Dikarya</taxon>
        <taxon>Ascomycota</taxon>
        <taxon>Pezizomycotina</taxon>
        <taxon>Pezizomycetes</taxon>
        <taxon>Pezizales</taxon>
        <taxon>Pyronemataceae</taxon>
        <taxon>Pyronema</taxon>
    </lineage>
</organism>
<dbReference type="EMBL" id="HF936646">
    <property type="protein sequence ID" value="CCX17446.1"/>
    <property type="molecule type" value="Genomic_DNA"/>
</dbReference>
<proteinExistence type="predicted"/>
<dbReference type="AlphaFoldDB" id="U4LQ90"/>
<sequence length="136" mass="14430">MLTSLKYPENPPVAGAHKAGRRDAAATEKPLSISGAISLSPLSLSLQETKGKKLAAPPLARRPFLVAVWWIPGGVSLFRTMSSTAEKQLPSSHSQEPLIWFPNPSGDGFDMMLCGLRGLPGLCSTRSGSAGNEILF</sequence>